<evidence type="ECO:0000313" key="12">
    <source>
        <dbReference type="EMBL" id="MBN1573830.1"/>
    </source>
</evidence>
<feature type="binding site" evidence="8">
    <location>
        <begin position="123"/>
        <end position="126"/>
    </location>
    <ligand>
        <name>GTP</name>
        <dbReference type="ChEBI" id="CHEBI:37565"/>
        <label>1</label>
    </ligand>
</feature>
<feature type="binding site" evidence="8">
    <location>
        <begin position="13"/>
        <end position="20"/>
    </location>
    <ligand>
        <name>GTP</name>
        <dbReference type="ChEBI" id="CHEBI:37565"/>
        <label>1</label>
    </ligand>
</feature>
<evidence type="ECO:0000256" key="10">
    <source>
        <dbReference type="RuleBase" id="RU004481"/>
    </source>
</evidence>
<organism evidence="12 13">
    <name type="scientific">Candidatus Zymogenus saltonus</name>
    <dbReference type="NCBI Taxonomy" id="2844893"/>
    <lineage>
        <taxon>Bacteria</taxon>
        <taxon>Deltaproteobacteria</taxon>
        <taxon>Candidatus Zymogenia</taxon>
        <taxon>Candidatus Zymogeniales</taxon>
        <taxon>Candidatus Zymogenaceae</taxon>
        <taxon>Candidatus Zymogenus</taxon>
    </lineage>
</organism>
<reference evidence="12" key="2">
    <citation type="submission" date="2021-01" db="EMBL/GenBank/DDBJ databases">
        <authorList>
            <person name="Hahn C.R."/>
            <person name="Youssef N.H."/>
            <person name="Elshahed M."/>
        </authorList>
    </citation>
    <scope>NUCLEOTIDE SEQUENCE</scope>
    <source>
        <strain evidence="12">Zod_Metabat.24</strain>
    </source>
</reference>
<feature type="domain" description="EngA-type G" evidence="11">
    <location>
        <begin position="7"/>
        <end position="171"/>
    </location>
</feature>
<dbReference type="InterPro" id="IPR032859">
    <property type="entry name" value="KH_dom-like"/>
</dbReference>
<dbReference type="Pfam" id="PF01926">
    <property type="entry name" value="MMR_HSR1"/>
    <property type="match status" value="2"/>
</dbReference>
<evidence type="ECO:0000256" key="8">
    <source>
        <dbReference type="HAMAP-Rule" id="MF_00195"/>
    </source>
</evidence>
<keyword evidence="5 8" id="KW-0547">Nucleotide-binding</keyword>
<dbReference type="InterPro" id="IPR015946">
    <property type="entry name" value="KH_dom-like_a/b"/>
</dbReference>
<keyword evidence="3 8" id="KW-0690">Ribosome biogenesis</keyword>
<evidence type="ECO:0000256" key="9">
    <source>
        <dbReference type="PROSITE-ProRule" id="PRU01049"/>
    </source>
</evidence>
<dbReference type="PROSITE" id="PS51712">
    <property type="entry name" value="G_ENGA"/>
    <property type="match status" value="2"/>
</dbReference>
<protein>
    <recommendedName>
        <fullName evidence="2 8">GTPase Der</fullName>
    </recommendedName>
    <alternativeName>
        <fullName evidence="7 8">GTP-binding protein EngA</fullName>
    </alternativeName>
</protein>
<dbReference type="GO" id="GO:0043022">
    <property type="term" value="F:ribosome binding"/>
    <property type="evidence" value="ECO:0007669"/>
    <property type="project" value="TreeGrafter"/>
</dbReference>
<dbReference type="FunFam" id="3.30.300.20:FF:000004">
    <property type="entry name" value="GTPase Der"/>
    <property type="match status" value="1"/>
</dbReference>
<dbReference type="InterPro" id="IPR005225">
    <property type="entry name" value="Small_GTP-bd"/>
</dbReference>
<dbReference type="GO" id="GO:0005525">
    <property type="term" value="F:GTP binding"/>
    <property type="evidence" value="ECO:0007669"/>
    <property type="project" value="UniProtKB-UniRule"/>
</dbReference>
<accession>A0A9D8PQX6</accession>
<evidence type="ECO:0000256" key="5">
    <source>
        <dbReference type="ARBA" id="ARBA00022741"/>
    </source>
</evidence>
<dbReference type="NCBIfam" id="TIGR03594">
    <property type="entry name" value="GTPase_EngA"/>
    <property type="match status" value="1"/>
</dbReference>
<dbReference type="PIRSF" id="PIRSF006485">
    <property type="entry name" value="GTP-binding_EngA"/>
    <property type="match status" value="1"/>
</dbReference>
<comment type="subunit">
    <text evidence="8">Associates with the 50S ribosomal subunit.</text>
</comment>
<dbReference type="NCBIfam" id="TIGR00231">
    <property type="entry name" value="small_GTP"/>
    <property type="match status" value="2"/>
</dbReference>
<dbReference type="EMBL" id="JAFGIX010000057">
    <property type="protein sequence ID" value="MBN1573830.1"/>
    <property type="molecule type" value="Genomic_DNA"/>
</dbReference>
<dbReference type="InterPro" id="IPR031166">
    <property type="entry name" value="G_ENGA"/>
</dbReference>
<dbReference type="InterPro" id="IPR016484">
    <property type="entry name" value="GTPase_Der"/>
</dbReference>
<evidence type="ECO:0000256" key="6">
    <source>
        <dbReference type="ARBA" id="ARBA00023134"/>
    </source>
</evidence>
<dbReference type="CDD" id="cd01895">
    <property type="entry name" value="EngA2"/>
    <property type="match status" value="1"/>
</dbReference>
<dbReference type="Proteomes" id="UP000809273">
    <property type="component" value="Unassembled WGS sequence"/>
</dbReference>
<proteinExistence type="inferred from homology"/>
<feature type="domain" description="EngA-type G" evidence="11">
    <location>
        <begin position="181"/>
        <end position="356"/>
    </location>
</feature>
<feature type="binding site" evidence="8">
    <location>
        <begin position="187"/>
        <end position="194"/>
    </location>
    <ligand>
        <name>GTP</name>
        <dbReference type="ChEBI" id="CHEBI:37565"/>
        <label>2</label>
    </ligand>
</feature>
<evidence type="ECO:0000256" key="4">
    <source>
        <dbReference type="ARBA" id="ARBA00022737"/>
    </source>
</evidence>
<dbReference type="CDD" id="cd01894">
    <property type="entry name" value="EngA1"/>
    <property type="match status" value="1"/>
</dbReference>
<feature type="binding site" evidence="8">
    <location>
        <begin position="299"/>
        <end position="302"/>
    </location>
    <ligand>
        <name>GTP</name>
        <dbReference type="ChEBI" id="CHEBI:37565"/>
        <label>2</label>
    </ligand>
</feature>
<evidence type="ECO:0000256" key="1">
    <source>
        <dbReference type="ARBA" id="ARBA00008279"/>
    </source>
</evidence>
<dbReference type="FunFam" id="3.40.50.300:FF:000057">
    <property type="entry name" value="GTPase Der"/>
    <property type="match status" value="1"/>
</dbReference>
<dbReference type="SUPFAM" id="SSF52540">
    <property type="entry name" value="P-loop containing nucleoside triphosphate hydrolases"/>
    <property type="match status" value="2"/>
</dbReference>
<dbReference type="InterPro" id="IPR006073">
    <property type="entry name" value="GTP-bd"/>
</dbReference>
<gene>
    <name evidence="8 12" type="primary">der</name>
    <name evidence="12" type="ORF">JW984_11595</name>
</gene>
<dbReference type="Gene3D" id="3.30.300.20">
    <property type="match status" value="1"/>
</dbReference>
<dbReference type="FunFam" id="3.40.50.300:FF:000040">
    <property type="entry name" value="GTPase Der"/>
    <property type="match status" value="1"/>
</dbReference>
<dbReference type="Pfam" id="PF14714">
    <property type="entry name" value="KH_dom-like"/>
    <property type="match status" value="1"/>
</dbReference>
<feature type="binding site" evidence="8">
    <location>
        <begin position="234"/>
        <end position="238"/>
    </location>
    <ligand>
        <name>GTP</name>
        <dbReference type="ChEBI" id="CHEBI:37565"/>
        <label>2</label>
    </ligand>
</feature>
<comment type="similarity">
    <text evidence="1 8 9 10">Belongs to the TRAFAC class TrmE-Era-EngA-EngB-Septin-like GTPase superfamily. EngA (Der) GTPase family.</text>
</comment>
<keyword evidence="6 8" id="KW-0342">GTP-binding</keyword>
<dbReference type="HAMAP" id="MF_00195">
    <property type="entry name" value="GTPase_Der"/>
    <property type="match status" value="1"/>
</dbReference>
<dbReference type="AlphaFoldDB" id="A0A9D8PQX6"/>
<sequence length="441" mass="49430">MTAQRKKILAIVGRPNVGKSTLFNRLLGSKRAIVEDIPGVTRDRIYAEASWDDCVYILMDTGGLLPKTETVIEKGVDTMARLAVEEADVVLFLMDGREGLHPNDSDVFGILRRSGKPVFPVVNKIDGPRQEGDLYEFYGLGVDNLYPVSAQHKLGIGGLMDDVVEHLTSEKATEDQDPRIKRVAVVGRPNVGKSSLVNRLLGYERVLVDEVPGTTRDSVDTKIVKDGNPYIIIDTAGIRRKSRISFIVERFSVVESLKSIDRSDVALIMLDALEGATDQDKRVAGFVHEKGKGAVILVNKWDLIEKDNETAGRHAVSILEDMKQIAYAPLIFISAVTGKNLHRIFSAVDSVFEERGKRIVTAELNSFFETVKKEHSPPFHRGREVKLYYITQVGKSPPRFVIFTNNPKGIKPSYERYIVNRLRERYGFSGTPIKVFFRKRD</sequence>
<evidence type="ECO:0000313" key="13">
    <source>
        <dbReference type="Proteomes" id="UP000809273"/>
    </source>
</evidence>
<keyword evidence="4 10" id="KW-0677">Repeat</keyword>
<name>A0A9D8PQX6_9DELT</name>
<dbReference type="PANTHER" id="PTHR43834:SF6">
    <property type="entry name" value="GTPASE DER"/>
    <property type="match status" value="1"/>
</dbReference>
<evidence type="ECO:0000256" key="3">
    <source>
        <dbReference type="ARBA" id="ARBA00022517"/>
    </source>
</evidence>
<comment type="function">
    <text evidence="8 10">GTPase that plays an essential role in the late steps of ribosome biogenesis.</text>
</comment>
<evidence type="ECO:0000256" key="2">
    <source>
        <dbReference type="ARBA" id="ARBA00020953"/>
    </source>
</evidence>
<comment type="caution">
    <text evidence="12">The sequence shown here is derived from an EMBL/GenBank/DDBJ whole genome shotgun (WGS) entry which is preliminary data.</text>
</comment>
<dbReference type="Gene3D" id="3.40.50.300">
    <property type="entry name" value="P-loop containing nucleotide triphosphate hydrolases"/>
    <property type="match status" value="2"/>
</dbReference>
<dbReference type="PANTHER" id="PTHR43834">
    <property type="entry name" value="GTPASE DER"/>
    <property type="match status" value="1"/>
</dbReference>
<evidence type="ECO:0000259" key="11">
    <source>
        <dbReference type="PROSITE" id="PS51712"/>
    </source>
</evidence>
<feature type="binding site" evidence="8">
    <location>
        <begin position="60"/>
        <end position="64"/>
    </location>
    <ligand>
        <name>GTP</name>
        <dbReference type="ChEBI" id="CHEBI:37565"/>
        <label>1</label>
    </ligand>
</feature>
<dbReference type="GO" id="GO:0042254">
    <property type="term" value="P:ribosome biogenesis"/>
    <property type="evidence" value="ECO:0007669"/>
    <property type="project" value="UniProtKB-KW"/>
</dbReference>
<dbReference type="InterPro" id="IPR027417">
    <property type="entry name" value="P-loop_NTPase"/>
</dbReference>
<reference evidence="12" key="1">
    <citation type="journal article" date="2021" name="Environ. Microbiol.">
        <title>Genomic characterization of three novel Desulfobacterota classes expand the metabolic and phylogenetic diversity of the phylum.</title>
        <authorList>
            <person name="Murphy C.L."/>
            <person name="Biggerstaff J."/>
            <person name="Eichhorn A."/>
            <person name="Ewing E."/>
            <person name="Shahan R."/>
            <person name="Soriano D."/>
            <person name="Stewart S."/>
            <person name="VanMol K."/>
            <person name="Walker R."/>
            <person name="Walters P."/>
            <person name="Elshahed M.S."/>
            <person name="Youssef N.H."/>
        </authorList>
    </citation>
    <scope>NUCLEOTIDE SEQUENCE</scope>
    <source>
        <strain evidence="12">Zod_Metabat.24</strain>
    </source>
</reference>
<evidence type="ECO:0000256" key="7">
    <source>
        <dbReference type="ARBA" id="ARBA00032345"/>
    </source>
</evidence>